<comment type="caution">
    <text evidence="3">The sequence shown here is derived from an EMBL/GenBank/DDBJ whole genome shotgun (WGS) entry which is preliminary data.</text>
</comment>
<dbReference type="InterPro" id="IPR011234">
    <property type="entry name" value="Fumarylacetoacetase-like_C"/>
</dbReference>
<dbReference type="EMBL" id="JABBVZ010000085">
    <property type="protein sequence ID" value="NMP24127.1"/>
    <property type="molecule type" value="Genomic_DNA"/>
</dbReference>
<evidence type="ECO:0000313" key="4">
    <source>
        <dbReference type="Proteomes" id="UP000533476"/>
    </source>
</evidence>
<name>A0A7Y0L723_9FIRM</name>
<feature type="domain" description="Fumarylacetoacetase-like C-terminal" evidence="2">
    <location>
        <begin position="78"/>
        <end position="281"/>
    </location>
</feature>
<dbReference type="RefSeq" id="WP_169101974.1">
    <property type="nucleotide sequence ID" value="NZ_JABBVZ010000085.1"/>
</dbReference>
<keyword evidence="1" id="KW-0479">Metal-binding</keyword>
<dbReference type="InterPro" id="IPR036663">
    <property type="entry name" value="Fumarylacetoacetase_C_sf"/>
</dbReference>
<evidence type="ECO:0000256" key="1">
    <source>
        <dbReference type="ARBA" id="ARBA00022723"/>
    </source>
</evidence>
<accession>A0A7Y0L723</accession>
<keyword evidence="4" id="KW-1185">Reference proteome</keyword>
<gene>
    <name evidence="3" type="ORF">HIJ39_17485</name>
</gene>
<evidence type="ECO:0000313" key="3">
    <source>
        <dbReference type="EMBL" id="NMP24127.1"/>
    </source>
</evidence>
<dbReference type="GO" id="GO:0016787">
    <property type="term" value="F:hydrolase activity"/>
    <property type="evidence" value="ECO:0007669"/>
    <property type="project" value="UniProtKB-KW"/>
</dbReference>
<protein>
    <submittedName>
        <fullName evidence="3">Fumarylacetoacetate hydrolase family protein</fullName>
    </submittedName>
</protein>
<dbReference type="Gene3D" id="3.90.850.10">
    <property type="entry name" value="Fumarylacetoacetase-like, C-terminal domain"/>
    <property type="match status" value="1"/>
</dbReference>
<dbReference type="SUPFAM" id="SSF56529">
    <property type="entry name" value="FAH"/>
    <property type="match status" value="1"/>
</dbReference>
<dbReference type="GO" id="GO:0046872">
    <property type="term" value="F:metal ion binding"/>
    <property type="evidence" value="ECO:0007669"/>
    <property type="project" value="UniProtKB-KW"/>
</dbReference>
<organism evidence="3 4">
    <name type="scientific">Sulfobacillus harzensis</name>
    <dbReference type="NCBI Taxonomy" id="2729629"/>
    <lineage>
        <taxon>Bacteria</taxon>
        <taxon>Bacillati</taxon>
        <taxon>Bacillota</taxon>
        <taxon>Clostridia</taxon>
        <taxon>Eubacteriales</taxon>
        <taxon>Clostridiales Family XVII. Incertae Sedis</taxon>
        <taxon>Sulfobacillus</taxon>
    </lineage>
</organism>
<dbReference type="Proteomes" id="UP000533476">
    <property type="component" value="Unassembled WGS sequence"/>
</dbReference>
<dbReference type="PANTHER" id="PTHR11820">
    <property type="entry name" value="ACYLPYRUVASE"/>
    <property type="match status" value="1"/>
</dbReference>
<sequence length="306" mass="33900">MKLALFDNWRVGVVDDDRVFDVTESVPGWKPAWPYAWMLSLIEDIHNRPDRWVAIGQRSPSHPLQEVRLRAPVPMPSKIVAAPVNYRRHQQEMGGKTGVYQGANIKTIQDYGLFIKPSSSIIGPGEAVTLPFSGRRTDHEAEIGVVIGKTVKNVSEEAADDAIFGLTCLLDLTVRGGEDRPFRKGFDGFTPIGPWIATSDTIPDLDDVHFRFTVNGDVRQESSTAHMIYSIRRLVALASYQTTLYPGDIIASGTPEGVGEIRPGDHLQLDVEHVGQLNISVASEWGHADYMGPWFNPFLSSRAIPQ</sequence>
<reference evidence="3 4" key="1">
    <citation type="submission" date="2020-04" db="EMBL/GenBank/DDBJ databases">
        <authorList>
            <person name="Zhang R."/>
            <person name="Schippers A."/>
        </authorList>
    </citation>
    <scope>NUCLEOTIDE SEQUENCE [LARGE SCALE GENOMIC DNA]</scope>
    <source>
        <strain evidence="3 4">DSM 109850</strain>
    </source>
</reference>
<dbReference type="AlphaFoldDB" id="A0A7Y0L723"/>
<keyword evidence="3" id="KW-0378">Hydrolase</keyword>
<evidence type="ECO:0000259" key="2">
    <source>
        <dbReference type="Pfam" id="PF01557"/>
    </source>
</evidence>
<proteinExistence type="predicted"/>
<dbReference type="Pfam" id="PF01557">
    <property type="entry name" value="FAA_hydrolase"/>
    <property type="match status" value="1"/>
</dbReference>